<dbReference type="Gene3D" id="3.10.20.310">
    <property type="entry name" value="membrane protein fhac"/>
    <property type="match status" value="3"/>
</dbReference>
<protein>
    <recommendedName>
        <fullName evidence="8">Outer membrane protein assembly factor BamA</fullName>
    </recommendedName>
</protein>
<feature type="domain" description="POTRA" evidence="9">
    <location>
        <begin position="72"/>
        <end position="150"/>
    </location>
</feature>
<evidence type="ECO:0000256" key="3">
    <source>
        <dbReference type="ARBA" id="ARBA00022692"/>
    </source>
</evidence>
<name>A0A1V1P5W1_9BACT</name>
<comment type="caution">
    <text evidence="10">The sequence shown here is derived from an EMBL/GenBank/DDBJ whole genome shotgun (WGS) entry which is preliminary data.</text>
</comment>
<dbReference type="Pfam" id="PF01103">
    <property type="entry name" value="Omp85"/>
    <property type="match status" value="1"/>
</dbReference>
<evidence type="ECO:0000259" key="9">
    <source>
        <dbReference type="PROSITE" id="PS51779"/>
    </source>
</evidence>
<dbReference type="NCBIfam" id="TIGR03303">
    <property type="entry name" value="OM_YaeT"/>
    <property type="match status" value="1"/>
</dbReference>
<keyword evidence="4" id="KW-0732">Signal</keyword>
<dbReference type="InterPro" id="IPR000184">
    <property type="entry name" value="Bac_surfAg_D15"/>
</dbReference>
<dbReference type="GO" id="GO:0071709">
    <property type="term" value="P:membrane assembly"/>
    <property type="evidence" value="ECO:0007669"/>
    <property type="project" value="InterPro"/>
</dbReference>
<dbReference type="Pfam" id="PF07244">
    <property type="entry name" value="POTRA"/>
    <property type="match status" value="3"/>
</dbReference>
<evidence type="ECO:0000256" key="7">
    <source>
        <dbReference type="ARBA" id="ARBA00023237"/>
    </source>
</evidence>
<evidence type="ECO:0000256" key="4">
    <source>
        <dbReference type="ARBA" id="ARBA00022729"/>
    </source>
</evidence>
<keyword evidence="6" id="KW-0472">Membrane</keyword>
<evidence type="ECO:0000313" key="10">
    <source>
        <dbReference type="EMBL" id="ETR70178.1"/>
    </source>
</evidence>
<proteinExistence type="predicted"/>
<dbReference type="InterPro" id="IPR023707">
    <property type="entry name" value="OM_assembly_BamA"/>
</dbReference>
<dbReference type="PANTHER" id="PTHR12815:SF23">
    <property type="entry name" value="OUTER MEMBRANE PROTEIN ASSEMBLY FACTOR BAMA"/>
    <property type="match status" value="1"/>
</dbReference>
<dbReference type="AlphaFoldDB" id="A0A1V1P5W1"/>
<reference evidence="11" key="1">
    <citation type="submission" date="2012-11" db="EMBL/GenBank/DDBJ databases">
        <authorList>
            <person name="Lucero-Rivera Y.E."/>
            <person name="Tovar-Ramirez D."/>
        </authorList>
    </citation>
    <scope>NUCLEOTIDE SEQUENCE [LARGE SCALE GENOMIC DNA]</scope>
    <source>
        <strain evidence="11">Araruama</strain>
    </source>
</reference>
<accession>A0A1V1P5W1</accession>
<evidence type="ECO:0000256" key="1">
    <source>
        <dbReference type="ARBA" id="ARBA00004370"/>
    </source>
</evidence>
<dbReference type="InterPro" id="IPR039910">
    <property type="entry name" value="D15-like"/>
</dbReference>
<evidence type="ECO:0000256" key="5">
    <source>
        <dbReference type="ARBA" id="ARBA00022737"/>
    </source>
</evidence>
<dbReference type="Proteomes" id="UP000189670">
    <property type="component" value="Unassembled WGS sequence"/>
</dbReference>
<dbReference type="GO" id="GO:0009279">
    <property type="term" value="C:cell outer membrane"/>
    <property type="evidence" value="ECO:0007669"/>
    <property type="project" value="UniProtKB-UniRule"/>
</dbReference>
<keyword evidence="2" id="KW-1134">Transmembrane beta strand</keyword>
<comment type="subcellular location">
    <subcellularLocation>
        <location evidence="1">Membrane</location>
    </subcellularLocation>
</comment>
<dbReference type="InterPro" id="IPR034746">
    <property type="entry name" value="POTRA"/>
</dbReference>
<dbReference type="InterPro" id="IPR010827">
    <property type="entry name" value="BamA/TamA_POTRA"/>
</dbReference>
<evidence type="ECO:0000256" key="6">
    <source>
        <dbReference type="ARBA" id="ARBA00023136"/>
    </source>
</evidence>
<gene>
    <name evidence="10" type="ORF">OMM_09007</name>
</gene>
<dbReference type="Gene3D" id="2.40.160.50">
    <property type="entry name" value="membrane protein fhac: a member of the omp85/tpsb transporter family"/>
    <property type="match status" value="1"/>
</dbReference>
<evidence type="ECO:0000256" key="8">
    <source>
        <dbReference type="NCBIfam" id="TIGR03303"/>
    </source>
</evidence>
<dbReference type="PANTHER" id="PTHR12815">
    <property type="entry name" value="SORTING AND ASSEMBLY MACHINERY SAMM50 PROTEIN FAMILY MEMBER"/>
    <property type="match status" value="1"/>
</dbReference>
<keyword evidence="5" id="KW-0677">Repeat</keyword>
<feature type="domain" description="POTRA" evidence="9">
    <location>
        <begin position="153"/>
        <end position="226"/>
    </location>
</feature>
<dbReference type="EMBL" id="ATBP01000471">
    <property type="protein sequence ID" value="ETR70178.1"/>
    <property type="molecule type" value="Genomic_DNA"/>
</dbReference>
<keyword evidence="7" id="KW-0998">Cell outer membrane</keyword>
<dbReference type="PROSITE" id="PS51779">
    <property type="entry name" value="POTRA"/>
    <property type="match status" value="3"/>
</dbReference>
<keyword evidence="3" id="KW-0812">Transmembrane</keyword>
<feature type="domain" description="POTRA" evidence="9">
    <location>
        <begin position="1"/>
        <end position="69"/>
    </location>
</feature>
<sequence length="568" mass="65247">MEKLMANQEKGFWSFFTSSGNLDSEKLQHDVMRLQNHYHNNGYIDARIGEPQVVIKKTRIEITIKVEEGKKYQVGDIDITGDLILPKDKLFELLKIKSNEIYKREIIREDLTFLSDLYGNGGYAFADIYPKIKKHDETSTVHITYHVDQGEQVHFDRIMITGNTKTRDKVIRRRLRIYEQGLYSGVGIKRSINELKRLDFFEDVQVDTQKGIHPNTMDVKVEVKEKPTGMFSFGGGYSSVENAFVVGSISQRNLFGRGQILEAKAQLGGSTNQFNISFTEPWLFDMPLSFGVDLFNWTREYDEYDKDSKGGGVRFGYPIFRNTRGYISYRYDRGEIYNIEFDAPSTIAALEGVNETSSSTVSIHYDTTDHPFNPTRGMDHSFSVEYAGGILGGDIGFTKYRLKMSKYFPLFWYTVGLIHAEAGYVKERSDEIIPDYELFHLGGINSLRGFEWEDLSPEEEIILSYNADGSKNVIKTKVGGNKYVQFNIEYIIPILRQHGLVGLIFYDTGSVQKDNYRIQFDELRESAGYGFRWFSPMGPIRLEYGYILDPQGDESTSGRWEFSMGTMF</sequence>
<evidence type="ECO:0000256" key="2">
    <source>
        <dbReference type="ARBA" id="ARBA00022452"/>
    </source>
</evidence>
<evidence type="ECO:0000313" key="11">
    <source>
        <dbReference type="Proteomes" id="UP000189670"/>
    </source>
</evidence>
<organism evidence="10 11">
    <name type="scientific">Candidatus Magnetoglobus multicellularis str. Araruama</name>
    <dbReference type="NCBI Taxonomy" id="890399"/>
    <lineage>
        <taxon>Bacteria</taxon>
        <taxon>Pseudomonadati</taxon>
        <taxon>Thermodesulfobacteriota</taxon>
        <taxon>Desulfobacteria</taxon>
        <taxon>Desulfobacterales</taxon>
        <taxon>Desulfobacteraceae</taxon>
        <taxon>Candidatus Magnetoglobus</taxon>
    </lineage>
</organism>